<name>T0ZBY2_9ZZZZ</name>
<keyword evidence="1" id="KW-0812">Transmembrane</keyword>
<gene>
    <name evidence="2" type="ORF">B2A_15622</name>
</gene>
<feature type="non-terminal residue" evidence="2">
    <location>
        <position position="1"/>
    </location>
</feature>
<keyword evidence="1" id="KW-1133">Transmembrane helix</keyword>
<dbReference type="EMBL" id="AUZZ01011363">
    <property type="protein sequence ID" value="EQD26489.1"/>
    <property type="molecule type" value="Genomic_DNA"/>
</dbReference>
<reference evidence="2" key="2">
    <citation type="journal article" date="2014" name="ISME J.">
        <title>Microbial stratification in low pH oxic and suboxic macroscopic growths along an acid mine drainage.</title>
        <authorList>
            <person name="Mendez-Garcia C."/>
            <person name="Mesa V."/>
            <person name="Sprenger R.R."/>
            <person name="Richter M."/>
            <person name="Diez M.S."/>
            <person name="Solano J."/>
            <person name="Bargiela R."/>
            <person name="Golyshina O.V."/>
            <person name="Manteca A."/>
            <person name="Ramos J.L."/>
            <person name="Gallego J.R."/>
            <person name="Llorente I."/>
            <person name="Martins Dos Santos V.A."/>
            <person name="Jensen O.N."/>
            <person name="Pelaez A.I."/>
            <person name="Sanchez J."/>
            <person name="Ferrer M."/>
        </authorList>
    </citation>
    <scope>NUCLEOTIDE SEQUENCE</scope>
</reference>
<sequence length="385" mass="44625">RDESDMKRYRKDLLLASEKQSIRMIAPEDFSLMPSMEFGVVYASMAIMNDSGILRILKKNAGVYVHILIFMIIARLLEPSSDLSLINLSGKMYYPWSRIVMNDDNIYRALDKLISARDDIEIELFKALKPDTTFVHYDLTSSYFEGREDNDLVLFGYSRDRKRGKEQIVIGLVMADGIPIHHEVWPGNTIDPKTLEPTISVLKERFHIKNVIFIADRAFGRSKSLDLLDQNLYITAAYRWDLPYRNALMNTDFSDGRIMDDLAIKKVIISVDQVMRDDSTEDQRKLAEKRKYIAVYNKKREELDLKDLNDRIDIVKKRISEIPDQKELKKSLGKLRSLVKFTANGTSLNEKRIDILKKLAGRFLIVTNAELPEDEVVSAYKEQWQ</sequence>
<evidence type="ECO:0000256" key="1">
    <source>
        <dbReference type="SAM" id="Phobius"/>
    </source>
</evidence>
<keyword evidence="1" id="KW-0472">Membrane</keyword>
<dbReference type="PANTHER" id="PTHR34614">
    <property type="match status" value="1"/>
</dbReference>
<reference evidence="2" key="1">
    <citation type="submission" date="2013-08" db="EMBL/GenBank/DDBJ databases">
        <authorList>
            <person name="Mendez C."/>
            <person name="Richter M."/>
            <person name="Ferrer M."/>
            <person name="Sanchez J."/>
        </authorList>
    </citation>
    <scope>NUCLEOTIDE SEQUENCE</scope>
</reference>
<dbReference type="NCBIfam" id="NF033559">
    <property type="entry name" value="transpos_IS1634"/>
    <property type="match status" value="1"/>
</dbReference>
<feature type="non-terminal residue" evidence="2">
    <location>
        <position position="385"/>
    </location>
</feature>
<dbReference type="InterPro" id="IPR047654">
    <property type="entry name" value="IS1634_transpos"/>
</dbReference>
<evidence type="ECO:0000313" key="2">
    <source>
        <dbReference type="EMBL" id="EQD26489.1"/>
    </source>
</evidence>
<dbReference type="PANTHER" id="PTHR34614:SF2">
    <property type="entry name" value="TRANSPOSASE IS4-LIKE DOMAIN-CONTAINING PROTEIN"/>
    <property type="match status" value="1"/>
</dbReference>
<proteinExistence type="predicted"/>
<dbReference type="AlphaFoldDB" id="T0ZBY2"/>
<comment type="caution">
    <text evidence="2">The sequence shown here is derived from an EMBL/GenBank/DDBJ whole genome shotgun (WGS) entry which is preliminary data.</text>
</comment>
<feature type="transmembrane region" description="Helical" evidence="1">
    <location>
        <begin position="61"/>
        <end position="77"/>
    </location>
</feature>
<protein>
    <submittedName>
        <fullName evidence="2">Transposase IS4 family protein</fullName>
    </submittedName>
</protein>
<accession>T0ZBY2</accession>
<organism evidence="2">
    <name type="scientific">mine drainage metagenome</name>
    <dbReference type="NCBI Taxonomy" id="410659"/>
    <lineage>
        <taxon>unclassified sequences</taxon>
        <taxon>metagenomes</taxon>
        <taxon>ecological metagenomes</taxon>
    </lineage>
</organism>